<sequence length="298" mass="32464">MEGFVYVMSNKAMPGLVKVGFTTGTPEERAAQLNGTHSPHPVVVEYSTRVPDARAVEREAHLRLRKRREGKEWFRCSREVAISAVKRAAGDLARDEFSRVEQERQHAAHQEQARQQRDVERQVRAEEQRKIGLRMEVEQRYGPRLAKCFPSFGKVYGWSCVASWFGIACFPNATFFGGLVGGALLGFLVAIVAQGVLDGRAAKSSAYLSASANRQRELDAIDRSTPPGASSAHPATTSRPSADTPGAAIPASISSRSNSTDGKVIVACTSCRQKIRLPAGKLVDATCPSCQTTFRVDT</sequence>
<evidence type="ECO:0000259" key="3">
    <source>
        <dbReference type="SMART" id="SM00974"/>
    </source>
</evidence>
<comment type="caution">
    <text evidence="4">The sequence shown here is derived from an EMBL/GenBank/DDBJ whole genome shotgun (WGS) entry which is preliminary data.</text>
</comment>
<keyword evidence="2" id="KW-0812">Transmembrane</keyword>
<dbReference type="EMBL" id="PNYB01000007">
    <property type="protein sequence ID" value="PMS25288.1"/>
    <property type="molecule type" value="Genomic_DNA"/>
</dbReference>
<protein>
    <recommendedName>
        <fullName evidence="3">Bacteriophage T5 Orf172 DNA-binding domain-containing protein</fullName>
    </recommendedName>
</protein>
<evidence type="ECO:0000256" key="2">
    <source>
        <dbReference type="SAM" id="Phobius"/>
    </source>
</evidence>
<evidence type="ECO:0000256" key="1">
    <source>
        <dbReference type="SAM" id="MobiDB-lite"/>
    </source>
</evidence>
<dbReference type="InterPro" id="IPR018306">
    <property type="entry name" value="Phage_T5_Orf172_DNA-bd"/>
</dbReference>
<feature type="transmembrane region" description="Helical" evidence="2">
    <location>
        <begin position="175"/>
        <end position="197"/>
    </location>
</feature>
<accession>A0A2N7W7A9</accession>
<gene>
    <name evidence="4" type="ORF">C0Z19_10065</name>
</gene>
<dbReference type="SMART" id="SM00974">
    <property type="entry name" value="T5orf172"/>
    <property type="match status" value="1"/>
</dbReference>
<feature type="region of interest" description="Disordered" evidence="1">
    <location>
        <begin position="102"/>
        <end position="121"/>
    </location>
</feature>
<dbReference type="RefSeq" id="WP_102609676.1">
    <property type="nucleotide sequence ID" value="NZ_CADIKD010000010.1"/>
</dbReference>
<dbReference type="AlphaFoldDB" id="A0A2N7W7A9"/>
<name>A0A2N7W7A9_9BURK</name>
<proteinExistence type="predicted"/>
<keyword evidence="5" id="KW-1185">Reference proteome</keyword>
<organism evidence="4 5">
    <name type="scientific">Trinickia soli</name>
    <dbReference type="NCBI Taxonomy" id="380675"/>
    <lineage>
        <taxon>Bacteria</taxon>
        <taxon>Pseudomonadati</taxon>
        <taxon>Pseudomonadota</taxon>
        <taxon>Betaproteobacteria</taxon>
        <taxon>Burkholderiales</taxon>
        <taxon>Burkholderiaceae</taxon>
        <taxon>Trinickia</taxon>
    </lineage>
</organism>
<keyword evidence="2" id="KW-0472">Membrane</keyword>
<evidence type="ECO:0000313" key="4">
    <source>
        <dbReference type="EMBL" id="PMS25288.1"/>
    </source>
</evidence>
<feature type="domain" description="Bacteriophage T5 Orf172 DNA-binding" evidence="3">
    <location>
        <begin position="11"/>
        <end position="88"/>
    </location>
</feature>
<reference evidence="4 5" key="1">
    <citation type="submission" date="2018-01" db="EMBL/GenBank/DDBJ databases">
        <title>Whole genome analyses suggest that Burkholderia sensu lato contains two further novel genera in the rhizoxinica-symbiotica group Mycetohabitans gen. nov., and Trinickia gen. nov.: implications for the evolution of diazotrophy and nodulation in the Burkholderiaceae.</title>
        <authorList>
            <person name="Estrada-de los Santos P."/>
            <person name="Palmer M."/>
            <person name="Chavez-Ramirez B."/>
            <person name="Beukes C."/>
            <person name="Steenkamp E.T."/>
            <person name="Hirsch A.M."/>
            <person name="Manyaka P."/>
            <person name="Maluk M."/>
            <person name="Lafos M."/>
            <person name="Crook M."/>
            <person name="Gross E."/>
            <person name="Simon M.F."/>
            <person name="Bueno dos Reis Junior F."/>
            <person name="Poole P.S."/>
            <person name="Venter S.N."/>
            <person name="James E.K."/>
        </authorList>
    </citation>
    <scope>NUCLEOTIDE SEQUENCE [LARGE SCALE GENOMIC DNA]</scope>
    <source>
        <strain evidence="4 5">GP25-8</strain>
    </source>
</reference>
<keyword evidence="2" id="KW-1133">Transmembrane helix</keyword>
<evidence type="ECO:0000313" key="5">
    <source>
        <dbReference type="Proteomes" id="UP000235347"/>
    </source>
</evidence>
<dbReference type="Pfam" id="PF10544">
    <property type="entry name" value="T5orf172"/>
    <property type="match status" value="1"/>
</dbReference>
<feature type="region of interest" description="Disordered" evidence="1">
    <location>
        <begin position="221"/>
        <end position="258"/>
    </location>
</feature>
<dbReference type="Proteomes" id="UP000235347">
    <property type="component" value="Unassembled WGS sequence"/>
</dbReference>